<evidence type="ECO:0000313" key="5">
    <source>
        <dbReference type="Proteomes" id="UP000006786"/>
    </source>
</evidence>
<dbReference type="PANTHER" id="PTHR38075">
    <property type="entry name" value="DUF4139 DOMAIN-CONTAINING PROTEIN"/>
    <property type="match status" value="1"/>
</dbReference>
<dbReference type="PANTHER" id="PTHR38075:SF1">
    <property type="entry name" value="DUF4139 DOMAIN-CONTAINING PROTEIN"/>
    <property type="match status" value="1"/>
</dbReference>
<feature type="chain" id="PRO_5003864598" description="DUF4139 domain-containing protein" evidence="2">
    <location>
        <begin position="33"/>
        <end position="670"/>
    </location>
</feature>
<dbReference type="RefSeq" id="WP_008596019.1">
    <property type="nucleotide sequence ID" value="NZ_AMRM01000007.1"/>
</dbReference>
<comment type="caution">
    <text evidence="4">The sequence shown here is derived from an EMBL/GenBank/DDBJ whole genome shotgun (WGS) entry which is preliminary data.</text>
</comment>
<reference evidence="4 5" key="1">
    <citation type="journal article" date="2012" name="J. Bacteriol.">
        <title>Genome Sequence of Nitratireductor pacificus Type Strain pht-3B.</title>
        <authorList>
            <person name="Lai Q."/>
            <person name="Li G."/>
            <person name="Shao Z."/>
        </authorList>
    </citation>
    <scope>NUCLEOTIDE SEQUENCE [LARGE SCALE GENOMIC DNA]</scope>
    <source>
        <strain evidence="5">pht-3B</strain>
    </source>
</reference>
<keyword evidence="1" id="KW-0175">Coiled coil</keyword>
<dbReference type="InterPro" id="IPR037291">
    <property type="entry name" value="DUF4139"/>
</dbReference>
<dbReference type="eggNOG" id="COG5316">
    <property type="taxonomic scope" value="Bacteria"/>
</dbReference>
<feature type="coiled-coil region" evidence="1">
    <location>
        <begin position="628"/>
        <end position="662"/>
    </location>
</feature>
<dbReference type="EMBL" id="AMRM01000007">
    <property type="protein sequence ID" value="EKF19372.1"/>
    <property type="molecule type" value="Genomic_DNA"/>
</dbReference>
<evidence type="ECO:0000256" key="1">
    <source>
        <dbReference type="SAM" id="Coils"/>
    </source>
</evidence>
<dbReference type="OrthoDB" id="580912at2"/>
<organism evidence="4 5">
    <name type="scientific">Nitratireductor pacificus pht-3B</name>
    <dbReference type="NCBI Taxonomy" id="391937"/>
    <lineage>
        <taxon>Bacteria</taxon>
        <taxon>Pseudomonadati</taxon>
        <taxon>Pseudomonadota</taxon>
        <taxon>Alphaproteobacteria</taxon>
        <taxon>Hyphomicrobiales</taxon>
        <taxon>Phyllobacteriaceae</taxon>
        <taxon>Nitratireductor</taxon>
    </lineage>
</organism>
<gene>
    <name evidence="4" type="ORF">NA2_07769</name>
</gene>
<protein>
    <recommendedName>
        <fullName evidence="3">DUF4139 domain-containing protein</fullName>
    </recommendedName>
</protein>
<feature type="domain" description="DUF4139" evidence="3">
    <location>
        <begin position="224"/>
        <end position="508"/>
    </location>
</feature>
<dbReference type="Proteomes" id="UP000006786">
    <property type="component" value="Unassembled WGS sequence"/>
</dbReference>
<evidence type="ECO:0000259" key="3">
    <source>
        <dbReference type="Pfam" id="PF13598"/>
    </source>
</evidence>
<keyword evidence="5" id="KW-1185">Reference proteome</keyword>
<feature type="signal peptide" evidence="2">
    <location>
        <begin position="1"/>
        <end position="32"/>
    </location>
</feature>
<sequence>MKTVKKASLATTRAAMLCATVAAPFVTGPAGAVDAFTSEVEAITLSSGGLAEIRRAARIDGTETLAIDVPLEQVDDILKSLVVRDPSGTVGGLTLDGLSPVEETFRRLPFQPDTMGSLPELAASLQGIPVRASSGGRTVEGTVLGVGSEQRGTGDDATTERTLSLMTETGQVEVLRLGTDTVFEILDAAMRDKLREAAAVSGRGRMDDVRRISIALQGDGARDVSISYVVPAPVWKTAYRLVSQEGGAARLQAWAVIENATGEDWRDVAVTLSSGAPVTLAQRLHQRYWHERPQVPVTAGSTTPPRIDNAAGMDAEVAADAMGGAARQRRALTMAPAPAAAMEHAFAAPTGAAATQEGQTSASYRLPFPVALKAGQTLSLPFIDAEVPAEQVSVFQPERGEIHPVAALFLENRTEASLPPGILTVYDQRDGYVGDAQLAGVPGGESRMVSFAADRKVEITTQTDPRETVGRIAVADGVLRATSVSRLTTTYAIKGATDAPRTVIVEHPRRDGWQIASDALASSTPTHHRLRATVEAGGTAEIKITAERSRIDSFALVDADAEALFNWAGATTDAQTAAKLTELAELRRNAVRAQLDMQEIEEAVARTAGDQERIRDNLAAAPGDSALAKRYLAMLEKTEDEIAALATRRAAAETRYRTLQDEVRDFIRTF</sequence>
<accession>K2MPV9</accession>
<keyword evidence="2" id="KW-0732">Signal</keyword>
<evidence type="ECO:0000313" key="4">
    <source>
        <dbReference type="EMBL" id="EKF19372.1"/>
    </source>
</evidence>
<evidence type="ECO:0000256" key="2">
    <source>
        <dbReference type="SAM" id="SignalP"/>
    </source>
</evidence>
<dbReference type="STRING" id="391937.NA2_07769"/>
<name>K2MPV9_9HYPH</name>
<dbReference type="Pfam" id="PF13598">
    <property type="entry name" value="DUF4139"/>
    <property type="match status" value="1"/>
</dbReference>
<proteinExistence type="predicted"/>
<dbReference type="AlphaFoldDB" id="K2MPV9"/>
<dbReference type="PATRIC" id="fig|391937.3.peg.1596"/>